<comment type="subcellular location">
    <subcellularLocation>
        <location evidence="1">Periplasm</location>
    </subcellularLocation>
</comment>
<evidence type="ECO:0000256" key="6">
    <source>
        <dbReference type="SAM" id="SignalP"/>
    </source>
</evidence>
<dbReference type="GO" id="GO:0015833">
    <property type="term" value="P:peptide transport"/>
    <property type="evidence" value="ECO:0007669"/>
    <property type="project" value="TreeGrafter"/>
</dbReference>
<dbReference type="GO" id="GO:0030288">
    <property type="term" value="C:outer membrane-bounded periplasmic space"/>
    <property type="evidence" value="ECO:0007669"/>
    <property type="project" value="UniProtKB-ARBA"/>
</dbReference>
<accession>A0A2P9HBP9</accession>
<reference evidence="9" key="1">
    <citation type="submission" date="2017-12" db="EMBL/GenBank/DDBJ databases">
        <authorList>
            <person name="Diaz M."/>
        </authorList>
    </citation>
    <scope>NUCLEOTIDE SEQUENCE [LARGE SCALE GENOMIC DNA]</scope>
    <source>
        <strain evidence="9">FI11154</strain>
    </source>
</reference>
<dbReference type="SUPFAM" id="SSF53850">
    <property type="entry name" value="Periplasmic binding protein-like II"/>
    <property type="match status" value="1"/>
</dbReference>
<comment type="similarity">
    <text evidence="2">Belongs to the bacterial solute-binding protein 5 family.</text>
</comment>
<evidence type="ECO:0000259" key="7">
    <source>
        <dbReference type="Pfam" id="PF00496"/>
    </source>
</evidence>
<dbReference type="GO" id="GO:1904680">
    <property type="term" value="F:peptide transmembrane transporter activity"/>
    <property type="evidence" value="ECO:0007669"/>
    <property type="project" value="TreeGrafter"/>
</dbReference>
<keyword evidence="5" id="KW-0574">Periplasm</keyword>
<dbReference type="PANTHER" id="PTHR30290:SF9">
    <property type="entry name" value="OLIGOPEPTIDE-BINDING PROTEIN APPA"/>
    <property type="match status" value="1"/>
</dbReference>
<gene>
    <name evidence="8" type="ORF">OHAE_4304</name>
</gene>
<keyword evidence="4 6" id="KW-0732">Signal</keyword>
<dbReference type="EMBL" id="OOFM01000001">
    <property type="protein sequence ID" value="SPL61512.1"/>
    <property type="molecule type" value="Genomic_DNA"/>
</dbReference>
<organism evidence="8 9">
    <name type="scientific">Ochrobactrum soli</name>
    <dbReference type="NCBI Taxonomy" id="2448455"/>
    <lineage>
        <taxon>Bacteria</taxon>
        <taxon>Pseudomonadati</taxon>
        <taxon>Pseudomonadota</taxon>
        <taxon>Alphaproteobacteria</taxon>
        <taxon>Hyphomicrobiales</taxon>
        <taxon>Brucellaceae</taxon>
        <taxon>Brucella/Ochrobactrum group</taxon>
        <taxon>Ochrobactrum</taxon>
    </lineage>
</organism>
<evidence type="ECO:0000256" key="3">
    <source>
        <dbReference type="ARBA" id="ARBA00022448"/>
    </source>
</evidence>
<protein>
    <submittedName>
        <fullName evidence="8">Oligopeptide ABC transporter, periplasmic oligopeptide-binding protein OppA (TC 3.A.1.5.1)</fullName>
    </submittedName>
</protein>
<dbReference type="InterPro" id="IPR030678">
    <property type="entry name" value="Peptide/Ni-bd"/>
</dbReference>
<name>A0A2P9HBP9_9HYPH</name>
<dbReference type="InterPro" id="IPR000914">
    <property type="entry name" value="SBP_5_dom"/>
</dbReference>
<dbReference type="InterPro" id="IPR039424">
    <property type="entry name" value="SBP_5"/>
</dbReference>
<dbReference type="Gene3D" id="3.10.105.10">
    <property type="entry name" value="Dipeptide-binding Protein, Domain 3"/>
    <property type="match status" value="1"/>
</dbReference>
<keyword evidence="3" id="KW-0813">Transport</keyword>
<evidence type="ECO:0000313" key="8">
    <source>
        <dbReference type="EMBL" id="SPL61512.1"/>
    </source>
</evidence>
<feature type="chain" id="PRO_5015185241" evidence="6">
    <location>
        <begin position="26"/>
        <end position="502"/>
    </location>
</feature>
<dbReference type="Gene3D" id="3.90.76.10">
    <property type="entry name" value="Dipeptide-binding Protein, Domain 1"/>
    <property type="match status" value="1"/>
</dbReference>
<evidence type="ECO:0000256" key="5">
    <source>
        <dbReference type="ARBA" id="ARBA00022764"/>
    </source>
</evidence>
<dbReference type="PIRSF" id="PIRSF002741">
    <property type="entry name" value="MppA"/>
    <property type="match status" value="1"/>
</dbReference>
<dbReference type="GO" id="GO:0043190">
    <property type="term" value="C:ATP-binding cassette (ABC) transporter complex"/>
    <property type="evidence" value="ECO:0007669"/>
    <property type="project" value="InterPro"/>
</dbReference>
<feature type="domain" description="Solute-binding protein family 5" evidence="7">
    <location>
        <begin position="69"/>
        <end position="411"/>
    </location>
</feature>
<dbReference type="Gene3D" id="3.40.190.10">
    <property type="entry name" value="Periplasmic binding protein-like II"/>
    <property type="match status" value="1"/>
</dbReference>
<dbReference type="AlphaFoldDB" id="A0A2P9HBP9"/>
<dbReference type="RefSeq" id="WP_109365758.1">
    <property type="nucleotide sequence ID" value="NZ_OOFM01000001.1"/>
</dbReference>
<evidence type="ECO:0000256" key="1">
    <source>
        <dbReference type="ARBA" id="ARBA00004418"/>
    </source>
</evidence>
<sequence>MLSRLGLKGLFLASVFSLSALTAQADPLRVAIGFDPITLDPIATSDNGSIWTQLLIFDTLVRPDKTGEKLEPGLAESWTVSPDGLTLKFKLRDAKFSDGTPVTAEDVKFSIERAASKESGWGRFYRPITGFEIVSPHEITMKLAEPFTPAFNNLGLFAAAILPKAQVEAKGAAFFDAPVGSGPFLLKSWVRGSKVELAKNPHYWQQGKPFVDEARLDVVTEPSARAIKLEAGEVDVALDPPVNQLKELGNKEGISVGQTIPYRADFVQLNTTRKPFDDERVRQALNYAIDKNALVQGVLYGAGKPAASAMPVMAYADANLTPYPYDLAKAKALLTDAGYAGGFEAQLVVDSGAATSRNAAIALQAMLQQIGVKLKVQMLEGGTQWETTKAGNYDMSVSYTTSDTIDPDQIIGFVAVNPERANAYHTQWKNDRLNELYAEERKTADGEKRGAMFKEMIGILHDGAPYIFLYHPATAWAVRSNVKGFEVLPTSNFRLEDVKLEK</sequence>
<dbReference type="Proteomes" id="UP000246073">
    <property type="component" value="Unassembled WGS sequence"/>
</dbReference>
<evidence type="ECO:0000256" key="4">
    <source>
        <dbReference type="ARBA" id="ARBA00022729"/>
    </source>
</evidence>
<proteinExistence type="inferred from homology"/>
<dbReference type="PANTHER" id="PTHR30290">
    <property type="entry name" value="PERIPLASMIC BINDING COMPONENT OF ABC TRANSPORTER"/>
    <property type="match status" value="1"/>
</dbReference>
<feature type="signal peptide" evidence="6">
    <location>
        <begin position="1"/>
        <end position="25"/>
    </location>
</feature>
<evidence type="ECO:0000256" key="2">
    <source>
        <dbReference type="ARBA" id="ARBA00005695"/>
    </source>
</evidence>
<dbReference type="CDD" id="cd00995">
    <property type="entry name" value="PBP2_NikA_DppA_OppA_like"/>
    <property type="match status" value="1"/>
</dbReference>
<dbReference type="Pfam" id="PF00496">
    <property type="entry name" value="SBP_bac_5"/>
    <property type="match status" value="1"/>
</dbReference>
<evidence type="ECO:0000313" key="9">
    <source>
        <dbReference type="Proteomes" id="UP000246073"/>
    </source>
</evidence>